<dbReference type="AlphaFoldDB" id="A0AA47KIT8"/>
<accession>A0AA47KIT8</accession>
<protein>
    <submittedName>
        <fullName evidence="1">Uncharacterized protein</fullName>
    </submittedName>
</protein>
<evidence type="ECO:0000313" key="1">
    <source>
        <dbReference type="EMBL" id="WBA07676.1"/>
    </source>
</evidence>
<sequence>MRNKEYLLLVQEGHLTRSALIEGLNSIRKSNVDDNSRGLFYSGLFQLATGFERLMKIVFILDYKINNDFKNPSDKELRKFSHNIKELFDKCANLSLTYELKEKLNLDEFQSKILNVLSSFGTSSRYYNLTELAENNNKEDPIAQWLDVIDDHVWMLRRDVRENLQNIALSHGTVDSWCQHITGEPVTTIDFHYYLLSTEKANPYIIWSIIDMLRPFYGLLREQVRMLNKKWNKNESIPFIYEFFVFFLTKRNIVLKRRRWKIQ</sequence>
<organism evidence="1 2">
    <name type="scientific">Salinivibrio kushneri</name>
    <dbReference type="NCBI Taxonomy" id="1908198"/>
    <lineage>
        <taxon>Bacteria</taxon>
        <taxon>Pseudomonadati</taxon>
        <taxon>Pseudomonadota</taxon>
        <taxon>Gammaproteobacteria</taxon>
        <taxon>Vibrionales</taxon>
        <taxon>Vibrionaceae</taxon>
        <taxon>Salinivibrio</taxon>
    </lineage>
</organism>
<dbReference type="Proteomes" id="UP001164748">
    <property type="component" value="Chromosome"/>
</dbReference>
<dbReference type="EMBL" id="CP114588">
    <property type="protein sequence ID" value="WBA07676.1"/>
    <property type="molecule type" value="Genomic_DNA"/>
</dbReference>
<evidence type="ECO:0000313" key="2">
    <source>
        <dbReference type="Proteomes" id="UP001164748"/>
    </source>
</evidence>
<dbReference type="RefSeq" id="WP_269578300.1">
    <property type="nucleotide sequence ID" value="NZ_CP114588.1"/>
</dbReference>
<reference evidence="1" key="1">
    <citation type="submission" date="2022-09" db="EMBL/GenBank/DDBJ databases">
        <authorList>
            <person name="Li Z.-J."/>
        </authorList>
    </citation>
    <scope>NUCLEOTIDE SEQUENCE</scope>
    <source>
        <strain evidence="1">TGB11</strain>
    </source>
</reference>
<gene>
    <name evidence="1" type="ORF">N8M53_07310</name>
</gene>
<proteinExistence type="predicted"/>
<name>A0AA47KIT8_9GAMM</name>